<evidence type="ECO:0000313" key="3">
    <source>
        <dbReference type="Proteomes" id="UP001549920"/>
    </source>
</evidence>
<evidence type="ECO:0000259" key="1">
    <source>
        <dbReference type="PROSITE" id="PS50878"/>
    </source>
</evidence>
<comment type="caution">
    <text evidence="2">The sequence shown here is derived from an EMBL/GenBank/DDBJ whole genome shotgun (WGS) entry which is preliminary data.</text>
</comment>
<dbReference type="Pfam" id="PF00078">
    <property type="entry name" value="RVT_1"/>
    <property type="match status" value="1"/>
</dbReference>
<sequence>MGESNVNTIKCVNCNVVISEVLAFIRNKMDVIDTESLIRICISAFSEDDIECAKKLLFTSVKTKHKLVSRRKKKKEKDLEDILSVLKTAEPDQIPVFVAYNLDKLPPICFDHVDVTKLLKDILLLREDVNKIKSNYITKEEIENIKLNNLNTMNTPVSHFNSNINMRRGGYVALDSGPIGLSHVAESSVDDVTGASPPTLSGMQVCAGALDTSAYDDNSTTDVNNAPLYRPLCHSDGAAHGTVATADLNSRLQEGIDNNMSVTGCLVKIPTVTANENNGIRYNTNNESDWTIVEKRKSKRRFIGRTGMALSSPTGTFKAAETYIPLIISNVGKQTKEEDIVDYIKQKTRITVKVEKINMKTEKSYNAFKVLVMTKEVSSIIKNMCKGRSPGHDDLSIEHLKHAGPHLPRVLALLFNLGLSHCYLPQDLIKTVVVPIVKDRTGDASDVSNYRPISLATIVAKVLDSLLGKQLANHIELQDAQFGFRPKLSTESAILCLKQTVQYYVTRSTPVFACFLDLSKAFDLVSYEVLWNKLYKETTVPPEVISLFQFWYCNQMNSVRWAAAQSDMYGMECGVRQGGLSSPRLFNLYMNGLIGELSGTHIGCHIDGVCMNNMSYADDMVLLSPSIGGLRRLVAICESYAVAHGLKYNVKKSELMMFKTNSINYSDVPGVSLNGSPLSWVTKFKYLGHWVTDDLRDNMDIERERRSLAVRCNMLARRFARCTNAVKITLFKAYCQSFYTCGLWTCYTQRAYSDLRVQYNNALRILLGLPWRCSASGMFAEARTDDFYAIIRKRSASMLTRLRSSTNSLLSVFKDRWDTPLLRHWVKLHTG</sequence>
<dbReference type="EMBL" id="JBEUOH010000019">
    <property type="protein sequence ID" value="KAL0869996.1"/>
    <property type="molecule type" value="Genomic_DNA"/>
</dbReference>
<name>A0ABR3HI89_LOXSC</name>
<dbReference type="PANTHER" id="PTHR47027:SF20">
    <property type="entry name" value="REVERSE TRANSCRIPTASE-LIKE PROTEIN WITH RNA-DIRECTED DNA POLYMERASE DOMAIN"/>
    <property type="match status" value="1"/>
</dbReference>
<proteinExistence type="predicted"/>
<dbReference type="Proteomes" id="UP001549920">
    <property type="component" value="Unassembled WGS sequence"/>
</dbReference>
<evidence type="ECO:0000313" key="2">
    <source>
        <dbReference type="EMBL" id="KAL0869996.1"/>
    </source>
</evidence>
<dbReference type="PROSITE" id="PS50878">
    <property type="entry name" value="RT_POL"/>
    <property type="match status" value="1"/>
</dbReference>
<gene>
    <name evidence="2" type="ORF">ABMA27_006177</name>
</gene>
<keyword evidence="3" id="KW-1185">Reference proteome</keyword>
<reference evidence="2 3" key="1">
    <citation type="submission" date="2024-06" db="EMBL/GenBank/DDBJ databases">
        <title>A chromosome-level genome assembly of beet webworm, Loxostege sticticalis.</title>
        <authorList>
            <person name="Zhang Y."/>
        </authorList>
    </citation>
    <scope>NUCLEOTIDE SEQUENCE [LARGE SCALE GENOMIC DNA]</scope>
    <source>
        <strain evidence="2">AQ026</strain>
        <tissue evidence="2">Whole body</tissue>
    </source>
</reference>
<accession>A0ABR3HI89</accession>
<protein>
    <recommendedName>
        <fullName evidence="1">Reverse transcriptase domain-containing protein</fullName>
    </recommendedName>
</protein>
<dbReference type="PANTHER" id="PTHR47027">
    <property type="entry name" value="REVERSE TRANSCRIPTASE DOMAIN-CONTAINING PROTEIN"/>
    <property type="match status" value="1"/>
</dbReference>
<dbReference type="InterPro" id="IPR043502">
    <property type="entry name" value="DNA/RNA_pol_sf"/>
</dbReference>
<organism evidence="2 3">
    <name type="scientific">Loxostege sticticalis</name>
    <name type="common">Beet webworm moth</name>
    <dbReference type="NCBI Taxonomy" id="481309"/>
    <lineage>
        <taxon>Eukaryota</taxon>
        <taxon>Metazoa</taxon>
        <taxon>Ecdysozoa</taxon>
        <taxon>Arthropoda</taxon>
        <taxon>Hexapoda</taxon>
        <taxon>Insecta</taxon>
        <taxon>Pterygota</taxon>
        <taxon>Neoptera</taxon>
        <taxon>Endopterygota</taxon>
        <taxon>Lepidoptera</taxon>
        <taxon>Glossata</taxon>
        <taxon>Ditrysia</taxon>
        <taxon>Pyraloidea</taxon>
        <taxon>Crambidae</taxon>
        <taxon>Pyraustinae</taxon>
        <taxon>Loxostege</taxon>
    </lineage>
</organism>
<dbReference type="InterPro" id="IPR000477">
    <property type="entry name" value="RT_dom"/>
</dbReference>
<dbReference type="SUPFAM" id="SSF56672">
    <property type="entry name" value="DNA/RNA polymerases"/>
    <property type="match status" value="1"/>
</dbReference>
<dbReference type="CDD" id="cd01650">
    <property type="entry name" value="RT_nLTR_like"/>
    <property type="match status" value="1"/>
</dbReference>
<feature type="domain" description="Reverse transcriptase" evidence="1">
    <location>
        <begin position="417"/>
        <end position="691"/>
    </location>
</feature>